<dbReference type="AlphaFoldDB" id="A0A1G2EL03"/>
<sequence length="247" mass="26768">MKKIIIGIAVIILIVAGVSYFGKNSSQPSVKEPIKIGVILPLTGEVASLGENIKNGASLAFNELSENIKQKTQLVFEDDGFQPKNTVSAFNKLVNTDGADVIICFASGPCNAIAPIADQKQIPLIAVASAPVQKDREFVVRLEISTVEEAKKLSQFIKEKGYTRVASIVAVQDGIQSGYKALSSDSVFLLKEVASESVKPDEKDFRTIVSKLISKKPDLIFVGLLPGMAGEFGKQARAWLQRRFCRV</sequence>
<evidence type="ECO:0000256" key="2">
    <source>
        <dbReference type="ARBA" id="ARBA00022729"/>
    </source>
</evidence>
<evidence type="ECO:0000256" key="1">
    <source>
        <dbReference type="ARBA" id="ARBA00010062"/>
    </source>
</evidence>
<proteinExistence type="inferred from homology"/>
<gene>
    <name evidence="4" type="ORF">A3F95_00110</name>
</gene>
<dbReference type="Pfam" id="PF13458">
    <property type="entry name" value="Peripla_BP_6"/>
    <property type="match status" value="1"/>
</dbReference>
<dbReference type="Gene3D" id="3.40.50.2300">
    <property type="match status" value="2"/>
</dbReference>
<evidence type="ECO:0000313" key="5">
    <source>
        <dbReference type="Proteomes" id="UP000179122"/>
    </source>
</evidence>
<comment type="similarity">
    <text evidence="1">Belongs to the leucine-binding protein family.</text>
</comment>
<dbReference type="Proteomes" id="UP000179122">
    <property type="component" value="Unassembled WGS sequence"/>
</dbReference>
<dbReference type="PANTHER" id="PTHR30483">
    <property type="entry name" value="LEUCINE-SPECIFIC-BINDING PROTEIN"/>
    <property type="match status" value="1"/>
</dbReference>
<feature type="domain" description="Leucine-binding protein" evidence="3">
    <location>
        <begin position="33"/>
        <end position="238"/>
    </location>
</feature>
<keyword evidence="2" id="KW-0732">Signal</keyword>
<accession>A0A1G2EL03</accession>
<evidence type="ECO:0000313" key="4">
    <source>
        <dbReference type="EMBL" id="OGZ26232.1"/>
    </source>
</evidence>
<dbReference type="InterPro" id="IPR051010">
    <property type="entry name" value="BCAA_transport"/>
</dbReference>
<dbReference type="EMBL" id="MHML01000032">
    <property type="protein sequence ID" value="OGZ26232.1"/>
    <property type="molecule type" value="Genomic_DNA"/>
</dbReference>
<reference evidence="4 5" key="1">
    <citation type="journal article" date="2016" name="Nat. Commun.">
        <title>Thousands of microbial genomes shed light on interconnected biogeochemical processes in an aquifer system.</title>
        <authorList>
            <person name="Anantharaman K."/>
            <person name="Brown C.T."/>
            <person name="Hug L.A."/>
            <person name="Sharon I."/>
            <person name="Castelle C.J."/>
            <person name="Probst A.J."/>
            <person name="Thomas B.C."/>
            <person name="Singh A."/>
            <person name="Wilkins M.J."/>
            <person name="Karaoz U."/>
            <person name="Brodie E.L."/>
            <person name="Williams K.H."/>
            <person name="Hubbard S.S."/>
            <person name="Banfield J.F."/>
        </authorList>
    </citation>
    <scope>NUCLEOTIDE SEQUENCE [LARGE SCALE GENOMIC DNA]</scope>
</reference>
<dbReference type="InterPro" id="IPR028082">
    <property type="entry name" value="Peripla_BP_I"/>
</dbReference>
<protein>
    <recommendedName>
        <fullName evidence="3">Leucine-binding protein domain-containing protein</fullName>
    </recommendedName>
</protein>
<organism evidence="4 5">
    <name type="scientific">Candidatus Nealsonbacteria bacterium RIFCSPLOWO2_12_FULL_39_31</name>
    <dbReference type="NCBI Taxonomy" id="1801676"/>
    <lineage>
        <taxon>Bacteria</taxon>
        <taxon>Candidatus Nealsoniibacteriota</taxon>
    </lineage>
</organism>
<name>A0A1G2EL03_9BACT</name>
<dbReference type="PANTHER" id="PTHR30483:SF6">
    <property type="entry name" value="PERIPLASMIC BINDING PROTEIN OF ABC TRANSPORTER FOR NATURAL AMINO ACIDS"/>
    <property type="match status" value="1"/>
</dbReference>
<evidence type="ECO:0000259" key="3">
    <source>
        <dbReference type="Pfam" id="PF13458"/>
    </source>
</evidence>
<dbReference type="SUPFAM" id="SSF53822">
    <property type="entry name" value="Periplasmic binding protein-like I"/>
    <property type="match status" value="1"/>
</dbReference>
<dbReference type="InterPro" id="IPR028081">
    <property type="entry name" value="Leu-bd"/>
</dbReference>
<comment type="caution">
    <text evidence="4">The sequence shown here is derived from an EMBL/GenBank/DDBJ whole genome shotgun (WGS) entry which is preliminary data.</text>
</comment>